<keyword evidence="6" id="KW-1185">Reference proteome</keyword>
<dbReference type="EMBL" id="JACGWO010000002">
    <property type="protein sequence ID" value="KAK4434607.1"/>
    <property type="molecule type" value="Genomic_DNA"/>
</dbReference>
<feature type="compositionally biased region" description="Polar residues" evidence="4">
    <location>
        <begin position="979"/>
        <end position="993"/>
    </location>
</feature>
<evidence type="ECO:0000256" key="4">
    <source>
        <dbReference type="SAM" id="MobiDB-lite"/>
    </source>
</evidence>
<dbReference type="AlphaFoldDB" id="A0AAE1YR24"/>
<feature type="region of interest" description="Disordered" evidence="4">
    <location>
        <begin position="1"/>
        <end position="55"/>
    </location>
</feature>
<feature type="compositionally biased region" description="Low complexity" evidence="4">
    <location>
        <begin position="23"/>
        <end position="38"/>
    </location>
</feature>
<feature type="compositionally biased region" description="Polar residues" evidence="4">
    <location>
        <begin position="1019"/>
        <end position="1055"/>
    </location>
</feature>
<dbReference type="InterPro" id="IPR008587">
    <property type="entry name" value="FPP_plant"/>
</dbReference>
<keyword evidence="2 3" id="KW-0175">Coiled coil</keyword>
<dbReference type="PANTHER" id="PTHR31580:SF4">
    <property type="entry name" value="FILAMENT-LIKE PLANT PROTEIN 6"/>
    <property type="match status" value="1"/>
</dbReference>
<organism evidence="5 6">
    <name type="scientific">Sesamum alatum</name>
    <dbReference type="NCBI Taxonomy" id="300844"/>
    <lineage>
        <taxon>Eukaryota</taxon>
        <taxon>Viridiplantae</taxon>
        <taxon>Streptophyta</taxon>
        <taxon>Embryophyta</taxon>
        <taxon>Tracheophyta</taxon>
        <taxon>Spermatophyta</taxon>
        <taxon>Magnoliopsida</taxon>
        <taxon>eudicotyledons</taxon>
        <taxon>Gunneridae</taxon>
        <taxon>Pentapetalae</taxon>
        <taxon>asterids</taxon>
        <taxon>lamiids</taxon>
        <taxon>Lamiales</taxon>
        <taxon>Pedaliaceae</taxon>
        <taxon>Sesamum</taxon>
    </lineage>
</organism>
<feature type="compositionally biased region" description="Polar residues" evidence="4">
    <location>
        <begin position="1090"/>
        <end position="1099"/>
    </location>
</feature>
<feature type="coiled-coil region" evidence="3">
    <location>
        <begin position="149"/>
        <end position="265"/>
    </location>
</feature>
<feature type="compositionally biased region" description="Polar residues" evidence="4">
    <location>
        <begin position="1069"/>
        <end position="1081"/>
    </location>
</feature>
<feature type="coiled-coil region" evidence="3">
    <location>
        <begin position="835"/>
        <end position="932"/>
    </location>
</feature>
<evidence type="ECO:0000256" key="3">
    <source>
        <dbReference type="SAM" id="Coils"/>
    </source>
</evidence>
<dbReference type="Proteomes" id="UP001293254">
    <property type="component" value="Unassembled WGS sequence"/>
</dbReference>
<feature type="compositionally biased region" description="Basic and acidic residues" evidence="4">
    <location>
        <begin position="39"/>
        <end position="49"/>
    </location>
</feature>
<feature type="compositionally biased region" description="Basic residues" evidence="4">
    <location>
        <begin position="1058"/>
        <end position="1068"/>
    </location>
</feature>
<dbReference type="SUPFAM" id="SSF57997">
    <property type="entry name" value="Tropomyosin"/>
    <property type="match status" value="2"/>
</dbReference>
<name>A0AAE1YR24_9LAMI</name>
<dbReference type="Pfam" id="PF05911">
    <property type="entry name" value="FPP"/>
    <property type="match status" value="1"/>
</dbReference>
<reference evidence="5" key="1">
    <citation type="submission" date="2020-06" db="EMBL/GenBank/DDBJ databases">
        <authorList>
            <person name="Li T."/>
            <person name="Hu X."/>
            <person name="Zhang T."/>
            <person name="Song X."/>
            <person name="Zhang H."/>
            <person name="Dai N."/>
            <person name="Sheng W."/>
            <person name="Hou X."/>
            <person name="Wei L."/>
        </authorList>
    </citation>
    <scope>NUCLEOTIDE SEQUENCE</scope>
    <source>
        <strain evidence="5">3651</strain>
        <tissue evidence="5">Leaf</tissue>
    </source>
</reference>
<evidence type="ECO:0000313" key="5">
    <source>
        <dbReference type="EMBL" id="KAK4434607.1"/>
    </source>
</evidence>
<feature type="region of interest" description="Disordered" evidence="4">
    <location>
        <begin position="978"/>
        <end position="1099"/>
    </location>
</feature>
<sequence>MDKRSWPWKKKSSDKQAPEKANVSASDSSAAVADTSATQDDKGKQDNNGKKPKYVQISVESYTRLTGLEDQVKSYEEQVQTLEDEVKELNEKLSEAHSEITNKENLVKQHAKVAEEAISGWEKAEGEAATLKNHLESVTLLKLTAEDRASHLDGALKECMRQIRNLKEEHDQQLHEVVLEKTKLFDKMKLELEAQISNLDQQLLRSAAENAAFSRSLQDRSNMLIKLSDEKSQAEAEIEFLKSNIESCEKEVNSLKYELHIAKKEVEIRNEEKTMSVRSAEVANKQHLEGVKKIAKLEAECQRLRGLVRKKLPGPAALAQMKLEVENLGRDYGESRLRRSPVKPPTAYSSQLPEFSLDNLQKYQKENELLTERLLAMDEETKMLKEALARRNSELQTSRSICAQTASKLQSLEAQLQANGEERSPPISNARSAIEGFSSKNACTPPSFTSISEDGNDDNVSCAGSWATESLSELSYIKKEKRAETPRKSENTSHLDLMDDFLEMEKLAYLSHGDGTVSNSDASVITGNRGSELVKHEAPPEVAMSTEHQSGDQHGWEPQVSPKEDENVANPQLQADSHIVEKLQSQISMVLESISEKDNEKVMADIRCIMQDMLDTLHHHSVHDVVEAADCSGTESDLQTLAEETKITSTNAISLSGDVNSCVGTGQTINQELEIAISHIYDFVMILGKEAEAVPGTSPDGDGLNKNLDRFSVKYSEAINSKVNLVDFVLDISHVLGKASKLHFNVLGFKSSEVETSSPDCIDKIALPENKAVVDSSGESYPNGCANFSDSASDPDVPNDGNLVPTSESTATSWKCSLEEFERLKMDKDNLAVDLARCTENLESTKSQLQETEQLLSEVKSQLTSAQKSNSLAETQLKCMAESYRSLETRAEELQTEVNLLQGKIENLDNELQEEKRSHLDALTRCKDLQEQLERIESPQAADNDDKTSQDKELAAAAEKLAECQETIFLLGKQLKSLRPQTDSLSSPNNGRSQKVEVSIEEEPTISGTSLPDIDPSETDTATSLNLLRAGSDSTLDPFNAPLSTSDSEANNTARSPVRSHHPIHRPTKSVSSSASTPTPEKQTRGFSRFFSSKGKNAH</sequence>
<comment type="similarity">
    <text evidence="1">Belongs to the FPP family.</text>
</comment>
<feature type="region of interest" description="Disordered" evidence="4">
    <location>
        <begin position="935"/>
        <end position="954"/>
    </location>
</feature>
<evidence type="ECO:0000313" key="6">
    <source>
        <dbReference type="Proteomes" id="UP001293254"/>
    </source>
</evidence>
<protein>
    <submittedName>
        <fullName evidence="5">Filament-like plant protein 4</fullName>
    </submittedName>
</protein>
<feature type="coiled-coil region" evidence="3">
    <location>
        <begin position="65"/>
        <end position="106"/>
    </location>
</feature>
<feature type="region of interest" description="Disordered" evidence="4">
    <location>
        <begin position="541"/>
        <end position="564"/>
    </location>
</feature>
<accession>A0AAE1YR24</accession>
<feature type="compositionally biased region" description="Basic and acidic residues" evidence="4">
    <location>
        <begin position="944"/>
        <end position="954"/>
    </location>
</feature>
<evidence type="ECO:0000256" key="2">
    <source>
        <dbReference type="ARBA" id="ARBA00023054"/>
    </source>
</evidence>
<comment type="caution">
    <text evidence="5">The sequence shown here is derived from an EMBL/GenBank/DDBJ whole genome shotgun (WGS) entry which is preliminary data.</text>
</comment>
<proteinExistence type="inferred from homology"/>
<feature type="compositionally biased region" description="Basic and acidic residues" evidence="4">
    <location>
        <begin position="1"/>
        <end position="18"/>
    </location>
</feature>
<reference evidence="5" key="2">
    <citation type="journal article" date="2024" name="Plant">
        <title>Genomic evolution and insights into agronomic trait innovations of Sesamum species.</title>
        <authorList>
            <person name="Miao H."/>
            <person name="Wang L."/>
            <person name="Qu L."/>
            <person name="Liu H."/>
            <person name="Sun Y."/>
            <person name="Le M."/>
            <person name="Wang Q."/>
            <person name="Wei S."/>
            <person name="Zheng Y."/>
            <person name="Lin W."/>
            <person name="Duan Y."/>
            <person name="Cao H."/>
            <person name="Xiong S."/>
            <person name="Wang X."/>
            <person name="Wei L."/>
            <person name="Li C."/>
            <person name="Ma Q."/>
            <person name="Ju M."/>
            <person name="Zhao R."/>
            <person name="Li G."/>
            <person name="Mu C."/>
            <person name="Tian Q."/>
            <person name="Mei H."/>
            <person name="Zhang T."/>
            <person name="Gao T."/>
            <person name="Zhang H."/>
        </authorList>
    </citation>
    <scope>NUCLEOTIDE SEQUENCE</scope>
    <source>
        <strain evidence="5">3651</strain>
    </source>
</reference>
<evidence type="ECO:0000256" key="1">
    <source>
        <dbReference type="ARBA" id="ARBA00005921"/>
    </source>
</evidence>
<gene>
    <name evidence="5" type="ORF">Salat_0623500</name>
</gene>
<dbReference type="PANTHER" id="PTHR31580">
    <property type="entry name" value="FILAMENT-LIKE PLANT PROTEIN 4"/>
    <property type="match status" value="1"/>
</dbReference>